<proteinExistence type="inferred from homology"/>
<dbReference type="InterPro" id="IPR050447">
    <property type="entry name" value="Erg6_SMT_methyltransf"/>
</dbReference>
<dbReference type="Proteomes" id="UP000887540">
    <property type="component" value="Unplaced"/>
</dbReference>
<evidence type="ECO:0000256" key="1">
    <source>
        <dbReference type="ARBA" id="ARBA00022679"/>
    </source>
</evidence>
<evidence type="ECO:0000313" key="5">
    <source>
        <dbReference type="WBParaSite" id="ACRNAN_scaffold2792.g26272.t1"/>
    </source>
</evidence>
<dbReference type="Gene3D" id="3.40.50.150">
    <property type="entry name" value="Vaccinia Virus protein VP39"/>
    <property type="match status" value="1"/>
</dbReference>
<evidence type="ECO:0000256" key="2">
    <source>
        <dbReference type="ARBA" id="ARBA00038188"/>
    </source>
</evidence>
<feature type="domain" description="Methyltransferase type 11" evidence="3">
    <location>
        <begin position="66"/>
        <end position="152"/>
    </location>
</feature>
<dbReference type="PANTHER" id="PTHR44068:SF1">
    <property type="entry name" value="HYPOTHETICAL LOC100005854"/>
    <property type="match status" value="1"/>
</dbReference>
<protein>
    <submittedName>
        <fullName evidence="5">Methyltransferase type 11 domain-containing protein</fullName>
    </submittedName>
</protein>
<dbReference type="SUPFAM" id="SSF53335">
    <property type="entry name" value="S-adenosyl-L-methionine-dependent methyltransferases"/>
    <property type="match status" value="1"/>
</dbReference>
<dbReference type="WBParaSite" id="ACRNAN_scaffold2792.g26272.t1">
    <property type="protein sequence ID" value="ACRNAN_scaffold2792.g26272.t1"/>
    <property type="gene ID" value="ACRNAN_scaffold2792.g26272"/>
</dbReference>
<dbReference type="GO" id="GO:0016126">
    <property type="term" value="P:sterol biosynthetic process"/>
    <property type="evidence" value="ECO:0007669"/>
    <property type="project" value="TreeGrafter"/>
</dbReference>
<dbReference type="GO" id="GO:0003838">
    <property type="term" value="F:sterol 24-C-methyltransferase activity"/>
    <property type="evidence" value="ECO:0007669"/>
    <property type="project" value="TreeGrafter"/>
</dbReference>
<evidence type="ECO:0000259" key="3">
    <source>
        <dbReference type="Pfam" id="PF08241"/>
    </source>
</evidence>
<dbReference type="AlphaFoldDB" id="A0A914DL44"/>
<accession>A0A914DL44</accession>
<dbReference type="InterPro" id="IPR013216">
    <property type="entry name" value="Methyltransf_11"/>
</dbReference>
<keyword evidence="1" id="KW-0808">Transferase</keyword>
<keyword evidence="4" id="KW-1185">Reference proteome</keyword>
<organism evidence="4 5">
    <name type="scientific">Acrobeloides nanus</name>
    <dbReference type="NCBI Taxonomy" id="290746"/>
    <lineage>
        <taxon>Eukaryota</taxon>
        <taxon>Metazoa</taxon>
        <taxon>Ecdysozoa</taxon>
        <taxon>Nematoda</taxon>
        <taxon>Chromadorea</taxon>
        <taxon>Rhabditida</taxon>
        <taxon>Tylenchina</taxon>
        <taxon>Cephalobomorpha</taxon>
        <taxon>Cephaloboidea</taxon>
        <taxon>Cephalobidae</taxon>
        <taxon>Acrobeloides</taxon>
    </lineage>
</organism>
<sequence>MKILPSKFDVQFMNLGYIPRAESRDNLQLVHEILGPEKGIHAHVNLYEKALSLCPSYPNLKDYKLLEVGCGLSGGIKWILQSHSEIDSIIGVDRVVGDSLNGLVKYSDAHNLDFPDETFDLVINIESSHLYTYPERFFKEIWRVLKPNGYFCWADLRLTNEIDSTLQSVYGSGLRLITYQNITRQVINGINHTSQRYDQMIDQAPWYIKWFKNSIRTTYCAPGTESYQRFLAGEKVYAVACWQKVIKS</sequence>
<dbReference type="GO" id="GO:0005783">
    <property type="term" value="C:endoplasmic reticulum"/>
    <property type="evidence" value="ECO:0007669"/>
    <property type="project" value="TreeGrafter"/>
</dbReference>
<dbReference type="InterPro" id="IPR029063">
    <property type="entry name" value="SAM-dependent_MTases_sf"/>
</dbReference>
<evidence type="ECO:0000313" key="4">
    <source>
        <dbReference type="Proteomes" id="UP000887540"/>
    </source>
</evidence>
<name>A0A914DL44_9BILA</name>
<comment type="similarity">
    <text evidence="2">Belongs to the class I-like SAM-binding methyltransferase superfamily. Erg6/SMT family.</text>
</comment>
<reference evidence="5" key="1">
    <citation type="submission" date="2022-11" db="UniProtKB">
        <authorList>
            <consortium name="WormBaseParasite"/>
        </authorList>
    </citation>
    <scope>IDENTIFICATION</scope>
</reference>
<dbReference type="PANTHER" id="PTHR44068">
    <property type="entry name" value="ZGC:194242"/>
    <property type="match status" value="1"/>
</dbReference>
<dbReference type="CDD" id="cd02440">
    <property type="entry name" value="AdoMet_MTases"/>
    <property type="match status" value="1"/>
</dbReference>
<dbReference type="Pfam" id="PF08241">
    <property type="entry name" value="Methyltransf_11"/>
    <property type="match status" value="1"/>
</dbReference>